<name>A0A5S9IQZ3_UABAM</name>
<dbReference type="Proteomes" id="UP000326354">
    <property type="component" value="Chromosome"/>
</dbReference>
<sequence length="523" mass="61939">MNCEDGVEEVIDEGYVLNVQNPVQLVSSLAFFLRERNYVCLYDTSILSSPEKYLKRNAFVDISKDFLYKWFLFFTGVSRHLSNFENLILIPEVVREVSNILQAAISIIEKKKLEYKELSSQEREELCVVYQQLAKNEETLRKILQTIHPSEKPHPTIFNSILNMVKFLDAHLELKKSDSRVTNDTDERIVARVFYEVLVNGHNTCVYTRDDDIRKLISVTFRLLISKFAQKDAFKEILRNLFHRNILVLKFNYEKKVFSRFFESSTLENIEDFKFSRRIMQETDVNTILTGLEKHVADLVEVFEDYHRENNPEEDDILDEDIIHSLKKMYDHLHKLEIKEDIKNNSKRIYIYQELSYLLESLGEMPFAEKIMETTRQEQKQWIEKQLRILQENKTALETEFVKISQQHNDDLEYKVIKKIKCAVEKLEENSLKIYFFQSALEQNFFRLDEDSYASFTQLLQNFSTHGFEVESKETPVPIEKIAQITNFSIAEVIKIIEKHDISHEGTYAYLSQKHLLFFLFGR</sequence>
<dbReference type="EMBL" id="AP019860">
    <property type="protein sequence ID" value="BBM86459.1"/>
    <property type="molecule type" value="Genomic_DNA"/>
</dbReference>
<gene>
    <name evidence="2" type="ORF">UABAM_04845</name>
</gene>
<proteinExistence type="predicted"/>
<evidence type="ECO:0000313" key="2">
    <source>
        <dbReference type="EMBL" id="BBM86459.1"/>
    </source>
</evidence>
<keyword evidence="1" id="KW-0175">Coiled coil</keyword>
<organism evidence="2 3">
    <name type="scientific">Uabimicrobium amorphum</name>
    <dbReference type="NCBI Taxonomy" id="2596890"/>
    <lineage>
        <taxon>Bacteria</taxon>
        <taxon>Pseudomonadati</taxon>
        <taxon>Planctomycetota</taxon>
        <taxon>Candidatus Uabimicrobiia</taxon>
        <taxon>Candidatus Uabimicrobiales</taxon>
        <taxon>Candidatus Uabimicrobiaceae</taxon>
        <taxon>Candidatus Uabimicrobium</taxon>
    </lineage>
</organism>
<protein>
    <submittedName>
        <fullName evidence="2">Uncharacterized protein</fullName>
    </submittedName>
</protein>
<feature type="coiled-coil region" evidence="1">
    <location>
        <begin position="380"/>
        <end position="407"/>
    </location>
</feature>
<reference evidence="2 3" key="1">
    <citation type="submission" date="2019-08" db="EMBL/GenBank/DDBJ databases">
        <title>Complete genome sequence of Candidatus Uab amorphum.</title>
        <authorList>
            <person name="Shiratori T."/>
            <person name="Suzuki S."/>
            <person name="Kakizawa Y."/>
            <person name="Ishida K."/>
        </authorList>
    </citation>
    <scope>NUCLEOTIDE SEQUENCE [LARGE SCALE GENOMIC DNA]</scope>
    <source>
        <strain evidence="2 3">SRT547</strain>
    </source>
</reference>
<evidence type="ECO:0000256" key="1">
    <source>
        <dbReference type="SAM" id="Coils"/>
    </source>
</evidence>
<accession>A0A5S9IQZ3</accession>
<dbReference type="KEGG" id="uam:UABAM_04845"/>
<keyword evidence="3" id="KW-1185">Reference proteome</keyword>
<dbReference type="AlphaFoldDB" id="A0A5S9IQZ3"/>
<evidence type="ECO:0000313" key="3">
    <source>
        <dbReference type="Proteomes" id="UP000326354"/>
    </source>
</evidence>
<dbReference type="RefSeq" id="WP_151970515.1">
    <property type="nucleotide sequence ID" value="NZ_AP019860.1"/>
</dbReference>